<feature type="transmembrane region" description="Helical" evidence="1">
    <location>
        <begin position="7"/>
        <end position="25"/>
    </location>
</feature>
<feature type="transmembrane region" description="Helical" evidence="1">
    <location>
        <begin position="184"/>
        <end position="204"/>
    </location>
</feature>
<dbReference type="EMBL" id="JAUSWN010000009">
    <property type="protein sequence ID" value="MDQ0479537.1"/>
    <property type="molecule type" value="Genomic_DNA"/>
</dbReference>
<keyword evidence="1" id="KW-0812">Transmembrane</keyword>
<keyword evidence="3" id="KW-1185">Reference proteome</keyword>
<dbReference type="Pfam" id="PF04143">
    <property type="entry name" value="Sulf_transp"/>
    <property type="match status" value="1"/>
</dbReference>
<proteinExistence type="predicted"/>
<sequence>MKNKKGILIAGAIIGILSAVLVKMGNPGNMGLCIACFIRDIAGAVGLHRAPVVQYIRPEVIGLVLGAFIMAIANKEFKTKGGSSPFTRFVLGFMVMIGALMFLGCPMRMVLRLAGGDLNAITGLVGFIVGIGIGIVCLNKGFSLKRSYKLNKSEGLIFPIINVALLVLLISAPAIIFFSKKGPGAAHASIWIALSVGLISGILAQKTRLCMVGGIRDLILFKDSYLISGFIGILVFSFIGNLIFKNVHVGFTGQPIAHNDFLWNFLGMVVVGWGSVLLGGCPFRQLILGGEGNIDSVITVLGMLIGAAFCHNFALASSPKGPTPNGKVAVIICIIVLGLISYFNFEKITTQIKSKDEVKVNGN</sequence>
<feature type="transmembrane region" description="Helical" evidence="1">
    <location>
        <begin position="86"/>
        <end position="104"/>
    </location>
</feature>
<comment type="caution">
    <text evidence="2">The sequence shown here is derived from an EMBL/GenBank/DDBJ whole genome shotgun (WGS) entry which is preliminary data.</text>
</comment>
<protein>
    <submittedName>
        <fullName evidence="2">YedE family putative selenium metabolism protein</fullName>
    </submittedName>
</protein>
<gene>
    <name evidence="2" type="ORF">QOZ93_001278</name>
</gene>
<accession>A0ABU0JR16</accession>
<reference evidence="2 3" key="1">
    <citation type="submission" date="2023-07" db="EMBL/GenBank/DDBJ databases">
        <title>Genomic Encyclopedia of Type Strains, Phase IV (KMG-IV): sequencing the most valuable type-strain genomes for metagenomic binning, comparative biology and taxonomic classification.</title>
        <authorList>
            <person name="Goeker M."/>
        </authorList>
    </citation>
    <scope>NUCLEOTIDE SEQUENCE [LARGE SCALE GENOMIC DNA]</scope>
    <source>
        <strain evidence="2 3">DSM 1400</strain>
    </source>
</reference>
<feature type="transmembrane region" description="Helical" evidence="1">
    <location>
        <begin position="264"/>
        <end position="284"/>
    </location>
</feature>
<feature type="transmembrane region" description="Helical" evidence="1">
    <location>
        <begin position="296"/>
        <end position="316"/>
    </location>
</feature>
<dbReference type="NCBIfam" id="TIGR04112">
    <property type="entry name" value="seleno_YedE"/>
    <property type="match status" value="1"/>
</dbReference>
<dbReference type="RefSeq" id="WP_307355557.1">
    <property type="nucleotide sequence ID" value="NZ_BAAACJ010000033.1"/>
</dbReference>
<feature type="transmembrane region" description="Helical" evidence="1">
    <location>
        <begin position="225"/>
        <end position="244"/>
    </location>
</feature>
<feature type="transmembrane region" description="Helical" evidence="1">
    <location>
        <begin position="55"/>
        <end position="74"/>
    </location>
</feature>
<evidence type="ECO:0000313" key="2">
    <source>
        <dbReference type="EMBL" id="MDQ0479537.1"/>
    </source>
</evidence>
<name>A0ABU0JR16_HATLI</name>
<keyword evidence="1" id="KW-0472">Membrane</keyword>
<feature type="transmembrane region" description="Helical" evidence="1">
    <location>
        <begin position="156"/>
        <end position="178"/>
    </location>
</feature>
<keyword evidence="1" id="KW-1133">Transmembrane helix</keyword>
<organism evidence="2 3">
    <name type="scientific">Hathewaya limosa</name>
    <name type="common">Clostridium limosum</name>
    <dbReference type="NCBI Taxonomy" id="1536"/>
    <lineage>
        <taxon>Bacteria</taxon>
        <taxon>Bacillati</taxon>
        <taxon>Bacillota</taxon>
        <taxon>Clostridia</taxon>
        <taxon>Eubacteriales</taxon>
        <taxon>Clostridiaceae</taxon>
        <taxon>Hathewaya</taxon>
    </lineage>
</organism>
<evidence type="ECO:0000313" key="3">
    <source>
        <dbReference type="Proteomes" id="UP001224418"/>
    </source>
</evidence>
<feature type="transmembrane region" description="Helical" evidence="1">
    <location>
        <begin position="328"/>
        <end position="345"/>
    </location>
</feature>
<evidence type="ECO:0000256" key="1">
    <source>
        <dbReference type="SAM" id="Phobius"/>
    </source>
</evidence>
<dbReference type="Proteomes" id="UP001224418">
    <property type="component" value="Unassembled WGS sequence"/>
</dbReference>
<dbReference type="InterPro" id="IPR007272">
    <property type="entry name" value="Sulf_transp_TsuA/YedE"/>
</dbReference>
<dbReference type="InterPro" id="IPR026366">
    <property type="entry name" value="Seleno_YedE"/>
</dbReference>
<feature type="transmembrane region" description="Helical" evidence="1">
    <location>
        <begin position="124"/>
        <end position="144"/>
    </location>
</feature>